<dbReference type="RefSeq" id="WP_343857121.1">
    <property type="nucleotide sequence ID" value="NZ_BAAACX010000004.1"/>
</dbReference>
<dbReference type="InterPro" id="IPR051784">
    <property type="entry name" value="Nod_factor_ABC_transporter"/>
</dbReference>
<dbReference type="Proteomes" id="UP001500340">
    <property type="component" value="Unassembled WGS sequence"/>
</dbReference>
<dbReference type="Pfam" id="PF01061">
    <property type="entry name" value="ABC2_membrane"/>
    <property type="match status" value="1"/>
</dbReference>
<dbReference type="PIRSF" id="PIRSF006648">
    <property type="entry name" value="DrrB"/>
    <property type="match status" value="1"/>
</dbReference>
<evidence type="ECO:0000256" key="4">
    <source>
        <dbReference type="ARBA" id="ARBA00023136"/>
    </source>
</evidence>
<feature type="transmembrane region" description="Helical" evidence="5">
    <location>
        <begin position="34"/>
        <end position="54"/>
    </location>
</feature>
<keyword evidence="8" id="KW-1185">Reference proteome</keyword>
<dbReference type="EMBL" id="BAAACX010000004">
    <property type="protein sequence ID" value="GAA0376936.1"/>
    <property type="molecule type" value="Genomic_DNA"/>
</dbReference>
<proteinExistence type="inferred from homology"/>
<protein>
    <recommendedName>
        <fullName evidence="5">Transport permease protein</fullName>
    </recommendedName>
</protein>
<keyword evidence="4 5" id="KW-0472">Membrane</keyword>
<keyword evidence="5" id="KW-1003">Cell membrane</keyword>
<dbReference type="InterPro" id="IPR000412">
    <property type="entry name" value="ABC_2_transport"/>
</dbReference>
<keyword evidence="3 5" id="KW-1133">Transmembrane helix</keyword>
<dbReference type="InterPro" id="IPR013525">
    <property type="entry name" value="ABC2_TM"/>
</dbReference>
<feature type="transmembrane region" description="Helical" evidence="5">
    <location>
        <begin position="66"/>
        <end position="88"/>
    </location>
</feature>
<evidence type="ECO:0000313" key="8">
    <source>
        <dbReference type="Proteomes" id="UP001500340"/>
    </source>
</evidence>
<comment type="caution">
    <text evidence="7">The sequence shown here is derived from an EMBL/GenBank/DDBJ whole genome shotgun (WGS) entry which is preliminary data.</text>
</comment>
<organism evidence="7 8">
    <name type="scientific">Paenibacillus motobuensis</name>
    <dbReference type="NCBI Taxonomy" id="295324"/>
    <lineage>
        <taxon>Bacteria</taxon>
        <taxon>Bacillati</taxon>
        <taxon>Bacillota</taxon>
        <taxon>Bacilli</taxon>
        <taxon>Bacillales</taxon>
        <taxon>Paenibacillaceae</taxon>
        <taxon>Paenibacillus</taxon>
    </lineage>
</organism>
<gene>
    <name evidence="7" type="primary">lieB_1</name>
    <name evidence="7" type="ORF">GCM10008933_05300</name>
</gene>
<sequence>MIQNLSSIKEPSQMVTSGVFISRSLLHSLRNAEVLIMAIMLPIMLMLMFTYVFGGAISPGGDYVNYVVPGIILLCAGFGSSSIAVEVTTDMTNGIIDRFQTMPIRSIHVITGHVVASVARNLLATAIVFGIALLVGFRPAASLGAWFGAVGVITLFILTFTWLFAAIGLVVKSPAAASGYGFVLLFLPYLSSAFVPTSTMPVWLQGVANNQPITPVIETIRALLMGNPIHDHIWWALGWCVLILAASLIWSTWLFHRKAGRR</sequence>
<dbReference type="InterPro" id="IPR047817">
    <property type="entry name" value="ABC2_TM_bact-type"/>
</dbReference>
<comment type="similarity">
    <text evidence="5">Belongs to the ABC-2 integral membrane protein family.</text>
</comment>
<feature type="domain" description="ABC transmembrane type-2" evidence="6">
    <location>
        <begin position="33"/>
        <end position="258"/>
    </location>
</feature>
<dbReference type="PROSITE" id="PS51012">
    <property type="entry name" value="ABC_TM2"/>
    <property type="match status" value="1"/>
</dbReference>
<evidence type="ECO:0000313" key="7">
    <source>
        <dbReference type="EMBL" id="GAA0376936.1"/>
    </source>
</evidence>
<reference evidence="7 8" key="1">
    <citation type="journal article" date="2019" name="Int. J. Syst. Evol. Microbiol.">
        <title>The Global Catalogue of Microorganisms (GCM) 10K type strain sequencing project: providing services to taxonomists for standard genome sequencing and annotation.</title>
        <authorList>
            <consortium name="The Broad Institute Genomics Platform"/>
            <consortium name="The Broad Institute Genome Sequencing Center for Infectious Disease"/>
            <person name="Wu L."/>
            <person name="Ma J."/>
        </authorList>
    </citation>
    <scope>NUCLEOTIDE SEQUENCE [LARGE SCALE GENOMIC DNA]</scope>
    <source>
        <strain evidence="7 8">JCM 12774</strain>
    </source>
</reference>
<name>A0ABN0XZ80_9BACL</name>
<feature type="transmembrane region" description="Helical" evidence="5">
    <location>
        <begin position="233"/>
        <end position="255"/>
    </location>
</feature>
<evidence type="ECO:0000256" key="2">
    <source>
        <dbReference type="ARBA" id="ARBA00022692"/>
    </source>
</evidence>
<feature type="transmembrane region" description="Helical" evidence="5">
    <location>
        <begin position="143"/>
        <end position="170"/>
    </location>
</feature>
<dbReference type="PANTHER" id="PTHR43229:SF2">
    <property type="entry name" value="NODULATION PROTEIN J"/>
    <property type="match status" value="1"/>
</dbReference>
<keyword evidence="5" id="KW-0813">Transport</keyword>
<evidence type="ECO:0000256" key="5">
    <source>
        <dbReference type="RuleBase" id="RU361157"/>
    </source>
</evidence>
<evidence type="ECO:0000256" key="1">
    <source>
        <dbReference type="ARBA" id="ARBA00004141"/>
    </source>
</evidence>
<keyword evidence="2 5" id="KW-0812">Transmembrane</keyword>
<evidence type="ECO:0000259" key="6">
    <source>
        <dbReference type="PROSITE" id="PS51012"/>
    </source>
</evidence>
<feature type="transmembrane region" description="Helical" evidence="5">
    <location>
        <begin position="109"/>
        <end position="137"/>
    </location>
</feature>
<comment type="subcellular location">
    <subcellularLocation>
        <location evidence="5">Cell membrane</location>
        <topology evidence="5">Multi-pass membrane protein</topology>
    </subcellularLocation>
    <subcellularLocation>
        <location evidence="1">Membrane</location>
        <topology evidence="1">Multi-pass membrane protein</topology>
    </subcellularLocation>
</comment>
<evidence type="ECO:0000256" key="3">
    <source>
        <dbReference type="ARBA" id="ARBA00022989"/>
    </source>
</evidence>
<accession>A0ABN0XZ80</accession>
<dbReference type="PANTHER" id="PTHR43229">
    <property type="entry name" value="NODULATION PROTEIN J"/>
    <property type="match status" value="1"/>
</dbReference>
<feature type="transmembrane region" description="Helical" evidence="5">
    <location>
        <begin position="177"/>
        <end position="195"/>
    </location>
</feature>